<evidence type="ECO:0000256" key="11">
    <source>
        <dbReference type="ARBA" id="ARBA00024803"/>
    </source>
</evidence>
<evidence type="ECO:0000256" key="10">
    <source>
        <dbReference type="ARBA" id="ARBA00023273"/>
    </source>
</evidence>
<evidence type="ECO:0000256" key="12">
    <source>
        <dbReference type="SAM" id="Phobius"/>
    </source>
</evidence>
<comment type="subcellular location">
    <subcellularLocation>
        <location evidence="1">Cell projection</location>
        <location evidence="1">Cilium membrane</location>
        <topology evidence="1">Multi-pass membrane protein</topology>
    </subcellularLocation>
</comment>
<keyword evidence="6 12" id="KW-1133">Transmembrane helix</keyword>
<protein>
    <recommendedName>
        <fullName evidence="3">Transmembrane protein 231</fullName>
    </recommendedName>
</protein>
<keyword evidence="10" id="KW-0966">Cell projection</keyword>
<keyword evidence="14" id="KW-1185">Reference proteome</keyword>
<dbReference type="Proteomes" id="UP000000311">
    <property type="component" value="Unassembled WGS sequence"/>
</dbReference>
<comment type="function">
    <text evidence="11">Transmembrane component of the tectonic-like complex, a complex localized at the transition zone of primary cilia and acting as a barrier that prevents diffusion of transmembrane proteins between the cilia and plasma membranes. Required for ciliogenesis and sonic hedgehog/SHH signaling.</text>
</comment>
<comment type="similarity">
    <text evidence="2">Belongs to the TMEM231 family.</text>
</comment>
<evidence type="ECO:0000256" key="4">
    <source>
        <dbReference type="ARBA" id="ARBA00022475"/>
    </source>
</evidence>
<dbReference type="PANTHER" id="PTHR14605:SF1">
    <property type="entry name" value="TRANSMEMBRANE PROTEIN 231"/>
    <property type="match status" value="1"/>
</dbReference>
<dbReference type="GO" id="GO:0060271">
    <property type="term" value="P:cilium assembly"/>
    <property type="evidence" value="ECO:0007669"/>
    <property type="project" value="TreeGrafter"/>
</dbReference>
<keyword evidence="4" id="KW-1003">Cell membrane</keyword>
<evidence type="ECO:0000313" key="14">
    <source>
        <dbReference type="Proteomes" id="UP000000311"/>
    </source>
</evidence>
<gene>
    <name evidence="13" type="ORF">EAG_12825</name>
</gene>
<dbReference type="OrthoDB" id="426438at2759"/>
<dbReference type="GO" id="GO:0060170">
    <property type="term" value="C:ciliary membrane"/>
    <property type="evidence" value="ECO:0007669"/>
    <property type="project" value="UniProtKB-SubCell"/>
</dbReference>
<keyword evidence="5 12" id="KW-0812">Transmembrane</keyword>
<dbReference type="STRING" id="104421.E2A790"/>
<dbReference type="Pfam" id="PF10149">
    <property type="entry name" value="TM231"/>
    <property type="match status" value="1"/>
</dbReference>
<keyword evidence="7" id="KW-0969">Cilium</keyword>
<evidence type="ECO:0000256" key="9">
    <source>
        <dbReference type="ARBA" id="ARBA00023180"/>
    </source>
</evidence>
<evidence type="ECO:0000256" key="6">
    <source>
        <dbReference type="ARBA" id="ARBA00022989"/>
    </source>
</evidence>
<dbReference type="PANTHER" id="PTHR14605">
    <property type="entry name" value="CHST5 PROTEIN"/>
    <property type="match status" value="1"/>
</dbReference>
<sequence length="558" mass="63894">MSDNSVDSTIEEEERINHDVGPSGIAQRLKALFCCFRRESNVREIIDRCDPDDYDYIVEKLVVKRVPLALFAIPADLANRRRFDDASLMPDDISQSSSLSAFNGNNPAITRGTYLTSTRMDRTVYDSAANKTLRSNINKNQDLSLDCQAKSSIWKQGIPNKFNALHPNLREFEKPSKNPPNFPRSKLSFAEDISVASSTDISSRTSTSSVIIQNDVSIQDDSARHESIIKSEINDKLKKEDISRQAQNPSTVKDQGIWMRNRMHAETPDVHFEYKYLLLAEVDPYEQPIVCSTFTTYKENEIKDHCTLIKIQENDLNGDGQKDSLKFEAYFYTDKPVKSLRLLLFFNFQLKHLIQAMIESIGVFDQVLSHEVQEIRFFGDLELRQKGLLRSEGLYETYNHSVELSDYSLSELLLHNFNRKFSARITNERVTWRSGFSSDEAMAVIGELFYVENFIYYQPSVWEELKWAWIQYVSCLLVFAYVAKHILVFLFTNRYLNTYIRQHLSLTSTSSPSGVFVAGVDWQFDKGGDCAMSSGGIFAVLACTLTIHNNHTLTVYRA</sequence>
<evidence type="ECO:0000313" key="13">
    <source>
        <dbReference type="EMBL" id="EFN70700.1"/>
    </source>
</evidence>
<reference evidence="13 14" key="1">
    <citation type="journal article" date="2010" name="Science">
        <title>Genomic comparison of the ants Camponotus floridanus and Harpegnathos saltator.</title>
        <authorList>
            <person name="Bonasio R."/>
            <person name="Zhang G."/>
            <person name="Ye C."/>
            <person name="Mutti N.S."/>
            <person name="Fang X."/>
            <person name="Qin N."/>
            <person name="Donahue G."/>
            <person name="Yang P."/>
            <person name="Li Q."/>
            <person name="Li C."/>
            <person name="Zhang P."/>
            <person name="Huang Z."/>
            <person name="Berger S.L."/>
            <person name="Reinberg D."/>
            <person name="Wang J."/>
            <person name="Liebig J."/>
        </authorList>
    </citation>
    <scope>NUCLEOTIDE SEQUENCE [LARGE SCALE GENOMIC DNA]</scope>
    <source>
        <strain evidence="14">C129</strain>
    </source>
</reference>
<organism evidence="14">
    <name type="scientific">Camponotus floridanus</name>
    <name type="common">Florida carpenter ant</name>
    <dbReference type="NCBI Taxonomy" id="104421"/>
    <lineage>
        <taxon>Eukaryota</taxon>
        <taxon>Metazoa</taxon>
        <taxon>Ecdysozoa</taxon>
        <taxon>Arthropoda</taxon>
        <taxon>Hexapoda</taxon>
        <taxon>Insecta</taxon>
        <taxon>Pterygota</taxon>
        <taxon>Neoptera</taxon>
        <taxon>Endopterygota</taxon>
        <taxon>Hymenoptera</taxon>
        <taxon>Apocrita</taxon>
        <taxon>Aculeata</taxon>
        <taxon>Formicoidea</taxon>
        <taxon>Formicidae</taxon>
        <taxon>Formicinae</taxon>
        <taxon>Camponotus</taxon>
    </lineage>
</organism>
<proteinExistence type="inferred from homology"/>
<name>E2A790_CAMFO</name>
<evidence type="ECO:0000256" key="8">
    <source>
        <dbReference type="ARBA" id="ARBA00023136"/>
    </source>
</evidence>
<evidence type="ECO:0000256" key="7">
    <source>
        <dbReference type="ARBA" id="ARBA00023069"/>
    </source>
</evidence>
<keyword evidence="9" id="KW-0325">Glycoprotein</keyword>
<dbReference type="GO" id="GO:0035869">
    <property type="term" value="C:ciliary transition zone"/>
    <property type="evidence" value="ECO:0007669"/>
    <property type="project" value="TreeGrafter"/>
</dbReference>
<dbReference type="InParanoid" id="E2A790"/>
<evidence type="ECO:0000256" key="1">
    <source>
        <dbReference type="ARBA" id="ARBA00004272"/>
    </source>
</evidence>
<feature type="transmembrane region" description="Helical" evidence="12">
    <location>
        <begin position="469"/>
        <end position="491"/>
    </location>
</feature>
<dbReference type="AlphaFoldDB" id="E2A790"/>
<evidence type="ECO:0000256" key="3">
    <source>
        <dbReference type="ARBA" id="ARBA00015087"/>
    </source>
</evidence>
<dbReference type="EMBL" id="GL437314">
    <property type="protein sequence ID" value="EFN70700.1"/>
    <property type="molecule type" value="Genomic_DNA"/>
</dbReference>
<accession>E2A790</accession>
<dbReference type="InterPro" id="IPR019306">
    <property type="entry name" value="TMEM231"/>
</dbReference>
<keyword evidence="8 12" id="KW-0472">Membrane</keyword>
<evidence type="ECO:0000256" key="2">
    <source>
        <dbReference type="ARBA" id="ARBA00009082"/>
    </source>
</evidence>
<dbReference type="GO" id="GO:0032880">
    <property type="term" value="P:regulation of protein localization"/>
    <property type="evidence" value="ECO:0007669"/>
    <property type="project" value="TreeGrafter"/>
</dbReference>
<evidence type="ECO:0000256" key="5">
    <source>
        <dbReference type="ARBA" id="ARBA00022692"/>
    </source>
</evidence>